<feature type="region of interest" description="Disordered" evidence="1">
    <location>
        <begin position="691"/>
        <end position="717"/>
    </location>
</feature>
<comment type="caution">
    <text evidence="3">The sequence shown here is derived from an EMBL/GenBank/DDBJ whole genome shotgun (WGS) entry which is preliminary data.</text>
</comment>
<feature type="domain" description="SANT and BTB" evidence="2">
    <location>
        <begin position="16"/>
        <end position="120"/>
    </location>
</feature>
<reference evidence="4" key="1">
    <citation type="journal article" date="2023" name="Commun. Biol.">
        <title>Genome analysis of Parmales, the sister group of diatoms, reveals the evolutionary specialization of diatoms from phago-mixotrophs to photoautotrophs.</title>
        <authorList>
            <person name="Ban H."/>
            <person name="Sato S."/>
            <person name="Yoshikawa S."/>
            <person name="Yamada K."/>
            <person name="Nakamura Y."/>
            <person name="Ichinomiya M."/>
            <person name="Sato N."/>
            <person name="Blanc-Mathieu R."/>
            <person name="Endo H."/>
            <person name="Kuwata A."/>
            <person name="Ogata H."/>
        </authorList>
    </citation>
    <scope>NUCLEOTIDE SEQUENCE [LARGE SCALE GENOMIC DNA]</scope>
    <source>
        <strain evidence="4">NIES 3700</strain>
    </source>
</reference>
<organism evidence="3 4">
    <name type="scientific">Triparma laevis f. longispina</name>
    <dbReference type="NCBI Taxonomy" id="1714387"/>
    <lineage>
        <taxon>Eukaryota</taxon>
        <taxon>Sar</taxon>
        <taxon>Stramenopiles</taxon>
        <taxon>Ochrophyta</taxon>
        <taxon>Bolidophyceae</taxon>
        <taxon>Parmales</taxon>
        <taxon>Triparmaceae</taxon>
        <taxon>Triparma</taxon>
    </lineage>
</organism>
<dbReference type="InterPro" id="IPR011333">
    <property type="entry name" value="SKP1/BTB/POZ_sf"/>
</dbReference>
<gene>
    <name evidence="3" type="ORF">TrLO_g8227</name>
</gene>
<feature type="compositionally biased region" description="Polar residues" evidence="1">
    <location>
        <begin position="694"/>
        <end position="704"/>
    </location>
</feature>
<evidence type="ECO:0000313" key="4">
    <source>
        <dbReference type="Proteomes" id="UP001165122"/>
    </source>
</evidence>
<dbReference type="EMBL" id="BRXW01000113">
    <property type="protein sequence ID" value="GMI07491.1"/>
    <property type="molecule type" value="Genomic_DNA"/>
</dbReference>
<feature type="compositionally biased region" description="Polar residues" evidence="1">
    <location>
        <begin position="634"/>
        <end position="643"/>
    </location>
</feature>
<evidence type="ECO:0000313" key="3">
    <source>
        <dbReference type="EMBL" id="GMI07491.1"/>
    </source>
</evidence>
<dbReference type="PANTHER" id="PTHR20946">
    <property type="entry name" value="SANT AND BTB DOMAIN REGULATOR OF CLASS SWITCH RECOMBINATION"/>
    <property type="match status" value="1"/>
</dbReference>
<protein>
    <recommendedName>
        <fullName evidence="2">SANT and BTB domain-containing protein</fullName>
    </recommendedName>
</protein>
<feature type="compositionally biased region" description="Low complexity" evidence="1">
    <location>
        <begin position="442"/>
        <end position="467"/>
    </location>
</feature>
<feature type="compositionally biased region" description="Gly residues" evidence="1">
    <location>
        <begin position="483"/>
        <end position="492"/>
    </location>
</feature>
<feature type="compositionally biased region" description="Low complexity" evidence="1">
    <location>
        <begin position="189"/>
        <end position="210"/>
    </location>
</feature>
<sequence length="732" mass="79760">MADAAPRKSLVDDSITIHIHDESRGMTKDFECSRSLLLRHMKYFKSFIPDPSCSPSAGGASQGEAEEIDISVHCDVYIFEFLVRYMNSPDTPPPLESNTVVSILISSEFLQMEDLVLACLRYMARNLGDILCLPVDLSCISDVLCAKLAKFCPAESLVGILDKSGKLLPRLYKKRLEIDFRERPPRSGDSSSSSSSNNNNINNNNNNDDSPTAKLPNPTSNSSCLICCRYCYRLFPESELAMNGGFVRCQRATSSPDVGFRGEVNGPECEPVDNWSLTNFVASLRRQRMEWVEIYWMLWAAVHMLRLTDGSLVSADLESSGFYHPKPATFAELDGQTDIGLWGVYSCCGETALKFDPWSGKAHVGGCVAKPVELAPVKHTRAQGKIKRNKSKKTAQSYFNEEARVQLATRARKCFGSGYGSKFQVETKVSLAELQQAAGSPPAATAAKTSPSAEVAPSASSGSHWSSVRTAVASRSSISSGGSRKGGGGPGQRGNRNEGNDTTALDSVCTTSMKEEKEIANFRSFVSAPIIYRADAVKNRSDLLKAKELNSDARGGNPSVVAGGGTNSLYKFVGAEGFVKFATTCGVYINTERYLAALNHAPNLGEEASTASSNTGRELVKGTINDPLKGLDPQQRSTLSRATSSKVALTMDSIKRTAWYRDAQRESDVERVRRISCDLFSLRNRRDIAEKSASDQAPINTNEYGSGGGVNAQSQMRGGTWRNSFEIKWSMM</sequence>
<dbReference type="Proteomes" id="UP001165122">
    <property type="component" value="Unassembled WGS sequence"/>
</dbReference>
<feature type="region of interest" description="Disordered" evidence="1">
    <location>
        <begin position="182"/>
        <end position="219"/>
    </location>
</feature>
<dbReference type="InterPro" id="IPR045902">
    <property type="entry name" value="SANBR-like"/>
</dbReference>
<dbReference type="PANTHER" id="PTHR20946:SF0">
    <property type="entry name" value="SANT AND BTB DOMAIN REGULATOR OF CLASS SWITCH RECOMBINATION"/>
    <property type="match status" value="1"/>
</dbReference>
<dbReference type="InterPro" id="IPR021777">
    <property type="entry name" value="SANBR_BTB"/>
</dbReference>
<accession>A0A9W7CJS6</accession>
<proteinExistence type="predicted"/>
<dbReference type="Gene3D" id="3.30.710.10">
    <property type="entry name" value="Potassium Channel Kv1.1, Chain A"/>
    <property type="match status" value="1"/>
</dbReference>
<dbReference type="AlphaFoldDB" id="A0A9W7CJS6"/>
<evidence type="ECO:0000259" key="2">
    <source>
        <dbReference type="Pfam" id="PF11822"/>
    </source>
</evidence>
<dbReference type="Pfam" id="PF11822">
    <property type="entry name" value="BTB_SANBR"/>
    <property type="match status" value="1"/>
</dbReference>
<dbReference type="SUPFAM" id="SSF54695">
    <property type="entry name" value="POZ domain"/>
    <property type="match status" value="1"/>
</dbReference>
<evidence type="ECO:0000256" key="1">
    <source>
        <dbReference type="SAM" id="MobiDB-lite"/>
    </source>
</evidence>
<dbReference type="OrthoDB" id="550012at2759"/>
<name>A0A9W7CJS6_9STRA</name>
<feature type="region of interest" description="Disordered" evidence="1">
    <location>
        <begin position="442"/>
        <end position="504"/>
    </location>
</feature>
<keyword evidence="4" id="KW-1185">Reference proteome</keyword>
<feature type="region of interest" description="Disordered" evidence="1">
    <location>
        <begin position="622"/>
        <end position="643"/>
    </location>
</feature>